<dbReference type="Gene3D" id="3.40.640.10">
    <property type="entry name" value="Type I PLP-dependent aspartate aminotransferase-like (Major domain)"/>
    <property type="match status" value="1"/>
</dbReference>
<evidence type="ECO:0000256" key="16">
    <source>
        <dbReference type="PIRSR" id="PIRSR602129-50"/>
    </source>
</evidence>
<keyword evidence="5" id="KW-0812">Transmembrane</keyword>
<dbReference type="GO" id="GO:0019752">
    <property type="term" value="P:carboxylic acid metabolic process"/>
    <property type="evidence" value="ECO:0007669"/>
    <property type="project" value="InterPro"/>
</dbReference>
<dbReference type="SUPFAM" id="SSF53383">
    <property type="entry name" value="PLP-dependent transferases"/>
    <property type="match status" value="1"/>
</dbReference>
<evidence type="ECO:0000313" key="18">
    <source>
        <dbReference type="EMBL" id="QDZ18850.1"/>
    </source>
</evidence>
<comment type="cofactor">
    <cofactor evidence="1 16 17">
        <name>pyridoxal 5'-phosphate</name>
        <dbReference type="ChEBI" id="CHEBI:597326"/>
    </cofactor>
</comment>
<evidence type="ECO:0000256" key="2">
    <source>
        <dbReference type="ARBA" id="ARBA00004389"/>
    </source>
</evidence>
<dbReference type="GO" id="GO:0005789">
    <property type="term" value="C:endoplasmic reticulum membrane"/>
    <property type="evidence" value="ECO:0007669"/>
    <property type="project" value="UniProtKB-SubCell"/>
</dbReference>
<dbReference type="FunFam" id="3.40.640.10:FF:000020">
    <property type="entry name" value="sphingosine-1-phosphate lyase 1"/>
    <property type="match status" value="1"/>
</dbReference>
<comment type="pathway">
    <text evidence="4">Sphingolipid metabolism.</text>
</comment>
<dbReference type="GO" id="GO:0030149">
    <property type="term" value="P:sphingolipid catabolic process"/>
    <property type="evidence" value="ECO:0007669"/>
    <property type="project" value="TreeGrafter"/>
</dbReference>
<evidence type="ECO:0000256" key="13">
    <source>
        <dbReference type="ARBA" id="ARBA00038302"/>
    </source>
</evidence>
<keyword evidence="6" id="KW-0256">Endoplasmic reticulum</keyword>
<evidence type="ECO:0000256" key="15">
    <source>
        <dbReference type="ARBA" id="ARBA00042568"/>
    </source>
</evidence>
<keyword evidence="7 16" id="KW-0663">Pyridoxal phosphate</keyword>
<dbReference type="PANTHER" id="PTHR42735">
    <property type="match status" value="1"/>
</dbReference>
<evidence type="ECO:0000256" key="14">
    <source>
        <dbReference type="ARBA" id="ARBA00038965"/>
    </source>
</evidence>
<evidence type="ECO:0000256" key="4">
    <source>
        <dbReference type="ARBA" id="ARBA00004991"/>
    </source>
</evidence>
<evidence type="ECO:0000256" key="5">
    <source>
        <dbReference type="ARBA" id="ARBA00022692"/>
    </source>
</evidence>
<dbReference type="InterPro" id="IPR050477">
    <property type="entry name" value="GrpII_AminoAcid_Decarb"/>
</dbReference>
<dbReference type="Gene3D" id="6.10.140.2150">
    <property type="match status" value="1"/>
</dbReference>
<dbReference type="InterPro" id="IPR002129">
    <property type="entry name" value="PyrdxlP-dep_de-COase"/>
</dbReference>
<evidence type="ECO:0000256" key="1">
    <source>
        <dbReference type="ARBA" id="ARBA00001933"/>
    </source>
</evidence>
<keyword evidence="11" id="KW-0472">Membrane</keyword>
<name>A0A5B8MHK3_9CHLO</name>
<dbReference type="InterPro" id="IPR015421">
    <property type="entry name" value="PyrdxlP-dep_Trfase_major"/>
</dbReference>
<dbReference type="InterPro" id="IPR015424">
    <property type="entry name" value="PyrdxlP-dep_Trfase"/>
</dbReference>
<evidence type="ECO:0000313" key="19">
    <source>
        <dbReference type="Proteomes" id="UP000316726"/>
    </source>
</evidence>
<evidence type="ECO:0000256" key="9">
    <source>
        <dbReference type="ARBA" id="ARBA00022989"/>
    </source>
</evidence>
<evidence type="ECO:0000256" key="8">
    <source>
        <dbReference type="ARBA" id="ARBA00022919"/>
    </source>
</evidence>
<feature type="modified residue" description="N6-(pyridoxal phosphate)lysine" evidence="16">
    <location>
        <position position="407"/>
    </location>
</feature>
<dbReference type="EMBL" id="CP031035">
    <property type="protein sequence ID" value="QDZ18850.1"/>
    <property type="molecule type" value="Genomic_DNA"/>
</dbReference>
<dbReference type="Proteomes" id="UP000316726">
    <property type="component" value="Chromosome 2"/>
</dbReference>
<organism evidence="18 19">
    <name type="scientific">Chloropicon primus</name>
    <dbReference type="NCBI Taxonomy" id="1764295"/>
    <lineage>
        <taxon>Eukaryota</taxon>
        <taxon>Viridiplantae</taxon>
        <taxon>Chlorophyta</taxon>
        <taxon>Chloropicophyceae</taxon>
        <taxon>Chloropicales</taxon>
        <taxon>Chloropicaceae</taxon>
        <taxon>Chloropicon</taxon>
    </lineage>
</organism>
<dbReference type="OrthoDB" id="10254570at2759"/>
<dbReference type="InterPro" id="IPR015422">
    <property type="entry name" value="PyrdxlP-dep_Trfase_small"/>
</dbReference>
<accession>A0A5B8MHK3</accession>
<gene>
    <name evidence="18" type="ORF">A3770_02p13680</name>
</gene>
<dbReference type="Pfam" id="PF00282">
    <property type="entry name" value="Pyridoxal_deC"/>
    <property type="match status" value="1"/>
</dbReference>
<dbReference type="GO" id="GO:0008117">
    <property type="term" value="F:sphinganine-1-phosphate aldolase activity"/>
    <property type="evidence" value="ECO:0007669"/>
    <property type="project" value="UniProtKB-EC"/>
</dbReference>
<comment type="pathway">
    <text evidence="3">Lipid metabolism; sphingolipid metabolism.</text>
</comment>
<dbReference type="AlphaFoldDB" id="A0A5B8MHK3"/>
<dbReference type="EC" id="4.1.2.27" evidence="14"/>
<comment type="subcellular location">
    <subcellularLocation>
        <location evidence="2">Endoplasmic reticulum membrane</location>
        <topology evidence="2">Single-pass membrane protein</topology>
    </subcellularLocation>
</comment>
<evidence type="ECO:0000256" key="17">
    <source>
        <dbReference type="RuleBase" id="RU000382"/>
    </source>
</evidence>
<keyword evidence="12 17" id="KW-0456">Lyase</keyword>
<dbReference type="Gene3D" id="3.90.1150.10">
    <property type="entry name" value="Aspartate Aminotransferase, domain 1"/>
    <property type="match status" value="1"/>
</dbReference>
<comment type="similarity">
    <text evidence="13">Belongs to the group II decarboxylase family. Sphingosine-1-phosphate lyase subfamily.</text>
</comment>
<dbReference type="STRING" id="1764295.A0A5B8MHK3"/>
<sequence>MESVAGVVEGAAVATGAAYLLSKYLMKHLPRDAAELFKAGEKDLLGQVYKAMERMDSSMKNQPPSVIFAKACAATLVACWAFRTVTKASDATLENGVIQTILGGLKKIPGISGLVQSEKEKIYKKLQDQVYGQRYGDGESVPKFTELPAKPFTFDECMETIEKIDSRDEKYAYEDTKLSGAVYFKNKEHADFQTKVYARFIATNIIHADQYPSVARMDAELISMTASMVKDPAGKVIPCGSVTSGGSESILCAMKASRDWWLANNSYGLFRNLLTTLPWRKSSNLPEIIIADSAHAAYIKAVDYYNLKMVTIRCDDTTGFRLTADAVKKRITANTAIIVCSAPSYPHGVFDDIEGIGKLAAERGIAVHVDACLGGYVIPFAKEAGFDRPAMHFGIEGVTSMSLDTHKYGLAHKGTSVVLYRHKEIRKHQFTSVTDWTGGLYISPTMAGSRSGAVVAAAWASLLTVGRSGFVEQTRTLLTLAEKLVEGLEKIPGIRVLGKPDSCLVAFGAKDPKAIDIHKVNDAMTKRGWHLASLQRPAGLHMCLAPSHTAAMVDNMVRDLEECIAEVKKGPKNGEEGMAPIYGMAESLPDRHIIGDVLVAYQEAALDS</sequence>
<keyword evidence="10" id="KW-0443">Lipid metabolism</keyword>
<keyword evidence="9" id="KW-1133">Transmembrane helix</keyword>
<proteinExistence type="inferred from homology"/>
<evidence type="ECO:0000256" key="3">
    <source>
        <dbReference type="ARBA" id="ARBA00004760"/>
    </source>
</evidence>
<evidence type="ECO:0000256" key="6">
    <source>
        <dbReference type="ARBA" id="ARBA00022824"/>
    </source>
</evidence>
<keyword evidence="18" id="KW-0808">Transferase</keyword>
<keyword evidence="8" id="KW-0746">Sphingolipid metabolism</keyword>
<evidence type="ECO:0000256" key="11">
    <source>
        <dbReference type="ARBA" id="ARBA00023136"/>
    </source>
</evidence>
<protein>
    <recommendedName>
        <fullName evidence="14">sphinganine-1-phosphate aldolase</fullName>
        <ecNumber evidence="14">4.1.2.27</ecNumber>
    </recommendedName>
    <alternativeName>
        <fullName evidence="15">Sphingosine-1-phosphate aldolase</fullName>
    </alternativeName>
</protein>
<keyword evidence="19" id="KW-1185">Reference proteome</keyword>
<reference evidence="18 19" key="1">
    <citation type="submission" date="2018-07" db="EMBL/GenBank/DDBJ databases">
        <title>The complete nuclear genome of the prasinophyte Chloropicon primus (CCMP1205).</title>
        <authorList>
            <person name="Pombert J.-F."/>
            <person name="Otis C."/>
            <person name="Turmel M."/>
            <person name="Lemieux C."/>
        </authorList>
    </citation>
    <scope>NUCLEOTIDE SEQUENCE [LARGE SCALE GENOMIC DNA]</scope>
    <source>
        <strain evidence="18 19">CCMP1205</strain>
    </source>
</reference>
<evidence type="ECO:0000256" key="12">
    <source>
        <dbReference type="ARBA" id="ARBA00023239"/>
    </source>
</evidence>
<dbReference type="PANTHER" id="PTHR42735:SF6">
    <property type="entry name" value="SPHINGOSINE-1-PHOSPHATE LYASE 1"/>
    <property type="match status" value="1"/>
</dbReference>
<evidence type="ECO:0000256" key="7">
    <source>
        <dbReference type="ARBA" id="ARBA00022898"/>
    </source>
</evidence>
<evidence type="ECO:0000256" key="10">
    <source>
        <dbReference type="ARBA" id="ARBA00023098"/>
    </source>
</evidence>
<dbReference type="GO" id="GO:0030170">
    <property type="term" value="F:pyridoxal phosphate binding"/>
    <property type="evidence" value="ECO:0007669"/>
    <property type="project" value="InterPro"/>
</dbReference>
<dbReference type="GO" id="GO:0016740">
    <property type="term" value="F:transferase activity"/>
    <property type="evidence" value="ECO:0007669"/>
    <property type="project" value="UniProtKB-KW"/>
</dbReference>